<keyword evidence="6" id="KW-1185">Reference proteome</keyword>
<feature type="domain" description="ARID" evidence="4">
    <location>
        <begin position="31"/>
        <end position="128"/>
    </location>
</feature>
<comment type="caution">
    <text evidence="5">The sequence shown here is derived from an EMBL/GenBank/DDBJ whole genome shotgun (WGS) entry which is preliminary data.</text>
</comment>
<dbReference type="PROSITE" id="PS50118">
    <property type="entry name" value="HMG_BOX_2"/>
    <property type="match status" value="1"/>
</dbReference>
<evidence type="ECO:0008006" key="7">
    <source>
        <dbReference type="Google" id="ProtNLM"/>
    </source>
</evidence>
<dbReference type="GO" id="GO:0005634">
    <property type="term" value="C:nucleus"/>
    <property type="evidence" value="ECO:0007669"/>
    <property type="project" value="UniProtKB-UniRule"/>
</dbReference>
<dbReference type="SUPFAM" id="SSF46774">
    <property type="entry name" value="ARID-like"/>
    <property type="match status" value="1"/>
</dbReference>
<dbReference type="GO" id="GO:0003677">
    <property type="term" value="F:DNA binding"/>
    <property type="evidence" value="ECO:0007669"/>
    <property type="project" value="UniProtKB-UniRule"/>
</dbReference>
<dbReference type="SUPFAM" id="SSF47095">
    <property type="entry name" value="HMG-box"/>
    <property type="match status" value="1"/>
</dbReference>
<evidence type="ECO:0000313" key="5">
    <source>
        <dbReference type="EMBL" id="GFZ07233.1"/>
    </source>
</evidence>
<dbReference type="InterPro" id="IPR036910">
    <property type="entry name" value="HMG_box_dom_sf"/>
</dbReference>
<dbReference type="Gene3D" id="1.10.30.10">
    <property type="entry name" value="High mobility group box domain"/>
    <property type="match status" value="1"/>
</dbReference>
<dbReference type="Proteomes" id="UP000585474">
    <property type="component" value="Unassembled WGS sequence"/>
</dbReference>
<evidence type="ECO:0000313" key="6">
    <source>
        <dbReference type="Proteomes" id="UP000585474"/>
    </source>
</evidence>
<dbReference type="InterPro" id="IPR009071">
    <property type="entry name" value="HMG_box_dom"/>
</dbReference>
<dbReference type="OrthoDB" id="1919336at2759"/>
<dbReference type="SMART" id="SM00501">
    <property type="entry name" value="BRIGHT"/>
    <property type="match status" value="1"/>
</dbReference>
<dbReference type="AlphaFoldDB" id="A0A7J0G8X1"/>
<name>A0A7J0G8X1_9ERIC</name>
<dbReference type="SMART" id="SM01014">
    <property type="entry name" value="ARID"/>
    <property type="match status" value="1"/>
</dbReference>
<proteinExistence type="predicted"/>
<dbReference type="EMBL" id="BJWL01000019">
    <property type="protein sequence ID" value="GFZ07233.1"/>
    <property type="molecule type" value="Genomic_DNA"/>
</dbReference>
<reference evidence="5 6" key="1">
    <citation type="submission" date="2019-07" db="EMBL/GenBank/DDBJ databases">
        <title>De Novo Assembly of kiwifruit Actinidia rufa.</title>
        <authorList>
            <person name="Sugita-Konishi S."/>
            <person name="Sato K."/>
            <person name="Mori E."/>
            <person name="Abe Y."/>
            <person name="Kisaki G."/>
            <person name="Hamano K."/>
            <person name="Suezawa K."/>
            <person name="Otani M."/>
            <person name="Fukuda T."/>
            <person name="Manabe T."/>
            <person name="Gomi K."/>
            <person name="Tabuchi M."/>
            <person name="Akimitsu K."/>
            <person name="Kataoka I."/>
        </authorList>
    </citation>
    <scope>NUCLEOTIDE SEQUENCE [LARGE SCALE GENOMIC DNA]</scope>
    <source>
        <strain evidence="6">cv. Fuchu</strain>
    </source>
</reference>
<dbReference type="SMART" id="SM00398">
    <property type="entry name" value="HMG"/>
    <property type="match status" value="1"/>
</dbReference>
<sequence>MRCEKVCPVNEINGSHLTGGQNLDTGGNSSSQVNASQASLVDGFYEKLSKSFESSGLSLLFNFRETSLDLYMFYKEVTERGGFNLVTKYGKWGEIASTLHCKGSVSMSPTQLHKLYAQLLYQFELTYHYRTLAKVVKPSDMKDYGSASKFNGIGHPYGTENSSSCSTRKRKNCDNSNLSIVLFGPNDCPTKKKKCNDNSNQLSTVVIETICFASSLQRGASHSVHSLFWIEGPKLAAPKPDVQTSPKNKEMKKDPNAPIGSRSAYQMYLRKECDRLKKIHGETSGSHNIRNMAIDAWRCFSESDKQPYVEESRKDKERYNREMTAYKERKNMQPDGDYRVILQPTTEKFFAPDVSTVELPGKLMKNAQPNDSLLQINWDECCGSLDIPS</sequence>
<evidence type="ECO:0000259" key="4">
    <source>
        <dbReference type="PROSITE" id="PS51011"/>
    </source>
</evidence>
<dbReference type="Pfam" id="PF09011">
    <property type="entry name" value="HMG_box_2"/>
    <property type="match status" value="1"/>
</dbReference>
<dbReference type="Pfam" id="PF01388">
    <property type="entry name" value="ARID"/>
    <property type="match status" value="1"/>
</dbReference>
<keyword evidence="1" id="KW-0238">DNA-binding</keyword>
<accession>A0A7J0G8X1</accession>
<keyword evidence="1" id="KW-0539">Nucleus</keyword>
<dbReference type="PANTHER" id="PTHR46691">
    <property type="entry name" value="HIGH MOBILITY GROUP B PROTEIN 9"/>
    <property type="match status" value="1"/>
</dbReference>
<feature type="DNA-binding region" description="HMG box" evidence="1">
    <location>
        <begin position="258"/>
        <end position="327"/>
    </location>
</feature>
<dbReference type="PROSITE" id="PS51011">
    <property type="entry name" value="ARID"/>
    <property type="match status" value="1"/>
</dbReference>
<feature type="region of interest" description="Disordered" evidence="2">
    <location>
        <begin position="238"/>
        <end position="260"/>
    </location>
</feature>
<dbReference type="PANTHER" id="PTHR46691:SF5">
    <property type="entry name" value="HMG (HIGH MOBILITY GROUP) BOX PROTEIN"/>
    <property type="match status" value="1"/>
</dbReference>
<dbReference type="InterPro" id="IPR001606">
    <property type="entry name" value="ARID_dom"/>
</dbReference>
<dbReference type="Gene3D" id="1.10.150.60">
    <property type="entry name" value="ARID DNA-binding domain"/>
    <property type="match status" value="1"/>
</dbReference>
<evidence type="ECO:0000259" key="3">
    <source>
        <dbReference type="PROSITE" id="PS50118"/>
    </source>
</evidence>
<dbReference type="InterPro" id="IPR036431">
    <property type="entry name" value="ARID_dom_sf"/>
</dbReference>
<gene>
    <name evidence="5" type="ORF">Acr_19g0001700</name>
</gene>
<feature type="domain" description="HMG box" evidence="3">
    <location>
        <begin position="258"/>
        <end position="327"/>
    </location>
</feature>
<organism evidence="5 6">
    <name type="scientific">Actinidia rufa</name>
    <dbReference type="NCBI Taxonomy" id="165716"/>
    <lineage>
        <taxon>Eukaryota</taxon>
        <taxon>Viridiplantae</taxon>
        <taxon>Streptophyta</taxon>
        <taxon>Embryophyta</taxon>
        <taxon>Tracheophyta</taxon>
        <taxon>Spermatophyta</taxon>
        <taxon>Magnoliopsida</taxon>
        <taxon>eudicotyledons</taxon>
        <taxon>Gunneridae</taxon>
        <taxon>Pentapetalae</taxon>
        <taxon>asterids</taxon>
        <taxon>Ericales</taxon>
        <taxon>Actinidiaceae</taxon>
        <taxon>Actinidia</taxon>
    </lineage>
</organism>
<evidence type="ECO:0000256" key="2">
    <source>
        <dbReference type="SAM" id="MobiDB-lite"/>
    </source>
</evidence>
<protein>
    <recommendedName>
        <fullName evidence="7">ARID/BRIGHT DNA-binding domain-containing protein</fullName>
    </recommendedName>
</protein>
<evidence type="ECO:0000256" key="1">
    <source>
        <dbReference type="PROSITE-ProRule" id="PRU00267"/>
    </source>
</evidence>